<evidence type="ECO:0000313" key="1">
    <source>
        <dbReference type="EMBL" id="KRK23889.1"/>
    </source>
</evidence>
<sequence length="164" mass="19480">MIICLHYFFERDDLMQNIIDVLSSMEPYEQNVEDNYEKYRDYVVTQKYVPDINNQSNLICLANVIQNILKTIQIKLPDADDVKIYCRNNINVLISFSYKEVQFDFSLNKKNEISFRSYSLPLHNHRRGHKLLTKEVDSINSSNFKEIGLFIGPIIKYINYRNEL</sequence>
<accession>A0A0R1FWA3</accession>
<dbReference type="Proteomes" id="UP000051794">
    <property type="component" value="Unassembled WGS sequence"/>
</dbReference>
<proteinExistence type="predicted"/>
<gene>
    <name evidence="1" type="ORF">FD43_GL001230</name>
</gene>
<protein>
    <submittedName>
        <fullName evidence="1">Uncharacterized protein</fullName>
    </submittedName>
</protein>
<dbReference type="PATRIC" id="fig|1423768.4.peg.1242"/>
<evidence type="ECO:0000313" key="2">
    <source>
        <dbReference type="Proteomes" id="UP000051794"/>
    </source>
</evidence>
<organism evidence="1 2">
    <name type="scientific">Apilactobacillus kunkeei DSM 12361 = ATCC 700308</name>
    <dbReference type="NCBI Taxonomy" id="1423768"/>
    <lineage>
        <taxon>Bacteria</taxon>
        <taxon>Bacillati</taxon>
        <taxon>Bacillota</taxon>
        <taxon>Bacilli</taxon>
        <taxon>Lactobacillales</taxon>
        <taxon>Lactobacillaceae</taxon>
        <taxon>Apilactobacillus</taxon>
    </lineage>
</organism>
<dbReference type="AlphaFoldDB" id="A0A0R1FWA3"/>
<dbReference type="EMBL" id="AZCK01000005">
    <property type="protein sequence ID" value="KRK23889.1"/>
    <property type="molecule type" value="Genomic_DNA"/>
</dbReference>
<comment type="caution">
    <text evidence="1">The sequence shown here is derived from an EMBL/GenBank/DDBJ whole genome shotgun (WGS) entry which is preliminary data.</text>
</comment>
<name>A0A0R1FWA3_9LACO</name>
<reference evidence="1 2" key="1">
    <citation type="journal article" date="2015" name="Genome Announc.">
        <title>Expanding the biotechnology potential of lactobacilli through comparative genomics of 213 strains and associated genera.</title>
        <authorList>
            <person name="Sun Z."/>
            <person name="Harris H.M."/>
            <person name="McCann A."/>
            <person name="Guo C."/>
            <person name="Argimon S."/>
            <person name="Zhang W."/>
            <person name="Yang X."/>
            <person name="Jeffery I.B."/>
            <person name="Cooney J.C."/>
            <person name="Kagawa T.F."/>
            <person name="Liu W."/>
            <person name="Song Y."/>
            <person name="Salvetti E."/>
            <person name="Wrobel A."/>
            <person name="Rasinkangas P."/>
            <person name="Parkhill J."/>
            <person name="Rea M.C."/>
            <person name="O'Sullivan O."/>
            <person name="Ritari J."/>
            <person name="Douillard F.P."/>
            <person name="Paul Ross R."/>
            <person name="Yang R."/>
            <person name="Briner A.E."/>
            <person name="Felis G.E."/>
            <person name="de Vos W.M."/>
            <person name="Barrangou R."/>
            <person name="Klaenhammer T.R."/>
            <person name="Caufield P.W."/>
            <person name="Cui Y."/>
            <person name="Zhang H."/>
            <person name="O'Toole P.W."/>
        </authorList>
    </citation>
    <scope>NUCLEOTIDE SEQUENCE [LARGE SCALE GENOMIC DNA]</scope>
    <source>
        <strain evidence="1 2">DSM 12361</strain>
    </source>
</reference>